<reference evidence="1 2" key="1">
    <citation type="submission" date="2024-03" db="EMBL/GenBank/DDBJ databases">
        <title>Human intestinal bacterial collection.</title>
        <authorList>
            <person name="Pauvert C."/>
            <person name="Hitch T.C.A."/>
            <person name="Clavel T."/>
        </authorList>
    </citation>
    <scope>NUCLEOTIDE SEQUENCE [LARGE SCALE GENOMIC DNA]</scope>
    <source>
        <strain evidence="1 2">CLA-SR-H024</strain>
    </source>
</reference>
<comment type="caution">
    <text evidence="1">The sequence shown here is derived from an EMBL/GenBank/DDBJ whole genome shotgun (WGS) entry which is preliminary data.</text>
</comment>
<accession>A0ABV1F2F2</accession>
<keyword evidence="2" id="KW-1185">Reference proteome</keyword>
<evidence type="ECO:0000313" key="2">
    <source>
        <dbReference type="Proteomes" id="UP001465426"/>
    </source>
</evidence>
<evidence type="ECO:0008006" key="3">
    <source>
        <dbReference type="Google" id="ProtNLM"/>
    </source>
</evidence>
<name>A0ABV1F2F2_9BACI</name>
<dbReference type="InterPro" id="IPR008921">
    <property type="entry name" value="DNA_pol3_clamp-load_cplx_C"/>
</dbReference>
<dbReference type="Proteomes" id="UP001465426">
    <property type="component" value="Unassembled WGS sequence"/>
</dbReference>
<protein>
    <recommendedName>
        <fullName evidence="3">MgsA AAA+ ATPase C-terminal domain-containing protein</fullName>
    </recommendedName>
</protein>
<organism evidence="1 2">
    <name type="scientific">Niallia hominis</name>
    <dbReference type="NCBI Taxonomy" id="3133173"/>
    <lineage>
        <taxon>Bacteria</taxon>
        <taxon>Bacillati</taxon>
        <taxon>Bacillota</taxon>
        <taxon>Bacilli</taxon>
        <taxon>Bacillales</taxon>
        <taxon>Bacillaceae</taxon>
        <taxon>Niallia</taxon>
    </lineage>
</organism>
<dbReference type="SUPFAM" id="SSF48019">
    <property type="entry name" value="post-AAA+ oligomerization domain-like"/>
    <property type="match status" value="1"/>
</dbReference>
<evidence type="ECO:0000313" key="1">
    <source>
        <dbReference type="EMBL" id="MEQ2467545.1"/>
    </source>
</evidence>
<dbReference type="RefSeq" id="WP_254414872.1">
    <property type="nucleotide sequence ID" value="NZ_JBBMFN010000055.1"/>
</dbReference>
<sequence>MEKFMSYDPWSKVETRNGIPGDEIISALQKSIRRGLEEEAVTVAYEMYITSPEFEEKMWRRLLAISVEDIGFGEVNAPILINTLNTMRQNFPYKDGDRPMFFVHAIRYLCQCTKERSSDWLKNIVIHEFEQGRKPVIPDFALDMHTNRGREQGKDILHFLEEASKVIPEKEDINLAYKKRLIEILTSDKERKEPEVTPFSYNSWQA</sequence>
<dbReference type="EMBL" id="JBBMFN010000055">
    <property type="protein sequence ID" value="MEQ2467545.1"/>
    <property type="molecule type" value="Genomic_DNA"/>
</dbReference>
<dbReference type="Gene3D" id="1.20.272.10">
    <property type="match status" value="1"/>
</dbReference>
<proteinExistence type="predicted"/>
<gene>
    <name evidence="1" type="ORF">WMO63_17970</name>
</gene>